<feature type="transmembrane region" description="Helical" evidence="10">
    <location>
        <begin position="52"/>
        <end position="72"/>
    </location>
</feature>
<accession>A0ABM8XS19</accession>
<evidence type="ECO:0000256" key="10">
    <source>
        <dbReference type="SAM" id="Phobius"/>
    </source>
</evidence>
<dbReference type="EMBL" id="CAJZAI010000019">
    <property type="protein sequence ID" value="CAG9183082.1"/>
    <property type="molecule type" value="Genomic_DNA"/>
</dbReference>
<keyword evidence="8 10" id="KW-0472">Membrane</keyword>
<dbReference type="Pfam" id="PF00999">
    <property type="entry name" value="Na_H_Exchanger"/>
    <property type="match status" value="1"/>
</dbReference>
<dbReference type="Proteomes" id="UP000727654">
    <property type="component" value="Unassembled WGS sequence"/>
</dbReference>
<comment type="similarity">
    <text evidence="2">Belongs to the monovalent cation:proton antiporter 2 (CPA2) transporter (TC 2.A.37) family.</text>
</comment>
<sequence length="405" mass="43095">MSLLIDAVLFLAAALVAVPISVRLGFGSVLGYLVAGVAIGPSVLGLVEDVDRVFHVSELGIVLMMFVIGIEMDVRKLWKMRQSIFGYGGIQVVLCAGLLAVAFISFGVNWRVGIAAGFALSLSSTAMVIAILEQQGLMQAPVGQTSFGILLFQDIAAIPMIALLPLLSPVPSADTSSDGWNLAIRALAMLAAVIVVGSLLLRYLLPFIRRSGTRDTLTVFALLWVIGIALLMHSVHLSMSLGAFVAGVLLAGSDCREEIESDIAPFKGVLLGLFFMAVGMSIDFGVLARNPLLVAVLVFVLVGTKLGALLYLAKRFQVPQRERLYFAILISQGGEFAFVVMAAAEEARLVNGEQMSIVTAVVALSMAATPLLLMAQHGLARRKPGEPYHRAAKSPPNEAHDADLR</sequence>
<dbReference type="InterPro" id="IPR006153">
    <property type="entry name" value="Cation/H_exchanger_TM"/>
</dbReference>
<feature type="transmembrane region" description="Helical" evidence="10">
    <location>
        <begin position="292"/>
        <end position="312"/>
    </location>
</feature>
<keyword evidence="5 10" id="KW-0812">Transmembrane</keyword>
<dbReference type="NCBIfam" id="TIGR00932">
    <property type="entry name" value="2a37"/>
    <property type="match status" value="1"/>
</dbReference>
<dbReference type="InterPro" id="IPR004771">
    <property type="entry name" value="K/H_exchanger"/>
</dbReference>
<evidence type="ECO:0000256" key="5">
    <source>
        <dbReference type="ARBA" id="ARBA00022692"/>
    </source>
</evidence>
<evidence type="ECO:0000256" key="8">
    <source>
        <dbReference type="ARBA" id="ARBA00023136"/>
    </source>
</evidence>
<dbReference type="PANTHER" id="PTHR46157">
    <property type="entry name" value="K(+) EFFLUX ANTIPORTER 3, CHLOROPLASTIC"/>
    <property type="match status" value="1"/>
</dbReference>
<evidence type="ECO:0000313" key="13">
    <source>
        <dbReference type="Proteomes" id="UP000727654"/>
    </source>
</evidence>
<evidence type="ECO:0000256" key="6">
    <source>
        <dbReference type="ARBA" id="ARBA00022989"/>
    </source>
</evidence>
<evidence type="ECO:0000256" key="9">
    <source>
        <dbReference type="SAM" id="MobiDB-lite"/>
    </source>
</evidence>
<feature type="transmembrane region" description="Helical" evidence="10">
    <location>
        <begin position="145"/>
        <end position="167"/>
    </location>
</feature>
<keyword evidence="7" id="KW-0406">Ion transport</keyword>
<gene>
    <name evidence="12" type="primary">kefC_3</name>
    <name evidence="12" type="ORF">LMG23992_04889</name>
</gene>
<feature type="transmembrane region" description="Helical" evidence="10">
    <location>
        <begin position="84"/>
        <end position="106"/>
    </location>
</feature>
<organism evidence="12 13">
    <name type="scientific">Cupriavidus laharis</name>
    <dbReference type="NCBI Taxonomy" id="151654"/>
    <lineage>
        <taxon>Bacteria</taxon>
        <taxon>Pseudomonadati</taxon>
        <taxon>Pseudomonadota</taxon>
        <taxon>Betaproteobacteria</taxon>
        <taxon>Burkholderiales</taxon>
        <taxon>Burkholderiaceae</taxon>
        <taxon>Cupriavidus</taxon>
    </lineage>
</organism>
<feature type="transmembrane region" description="Helical" evidence="10">
    <location>
        <begin position="324"/>
        <end position="344"/>
    </location>
</feature>
<comment type="caution">
    <text evidence="12">The sequence shown here is derived from an EMBL/GenBank/DDBJ whole genome shotgun (WGS) entry which is preliminary data.</text>
</comment>
<name>A0ABM8XS19_9BURK</name>
<evidence type="ECO:0000256" key="4">
    <source>
        <dbReference type="ARBA" id="ARBA00022449"/>
    </source>
</evidence>
<feature type="transmembrane region" description="Helical" evidence="10">
    <location>
        <begin position="217"/>
        <end position="233"/>
    </location>
</feature>
<proteinExistence type="inferred from homology"/>
<protein>
    <submittedName>
        <fullName evidence="12">Glutathione-regulated potassium-efflux system protein KefC</fullName>
    </submittedName>
</protein>
<evidence type="ECO:0000256" key="7">
    <source>
        <dbReference type="ARBA" id="ARBA00023065"/>
    </source>
</evidence>
<evidence type="ECO:0000259" key="11">
    <source>
        <dbReference type="Pfam" id="PF00999"/>
    </source>
</evidence>
<feature type="transmembrane region" description="Helical" evidence="10">
    <location>
        <begin position="356"/>
        <end position="375"/>
    </location>
</feature>
<comment type="subcellular location">
    <subcellularLocation>
        <location evidence="1">Membrane</location>
        <topology evidence="1">Multi-pass membrane protein</topology>
    </subcellularLocation>
</comment>
<evidence type="ECO:0000256" key="3">
    <source>
        <dbReference type="ARBA" id="ARBA00022448"/>
    </source>
</evidence>
<feature type="transmembrane region" description="Helical" evidence="10">
    <location>
        <begin position="182"/>
        <end position="205"/>
    </location>
</feature>
<feature type="domain" description="Cation/H+ exchanger transmembrane" evidence="11">
    <location>
        <begin position="13"/>
        <end position="372"/>
    </location>
</feature>
<feature type="region of interest" description="Disordered" evidence="9">
    <location>
        <begin position="384"/>
        <end position="405"/>
    </location>
</feature>
<keyword evidence="13" id="KW-1185">Reference proteome</keyword>
<reference evidence="12 13" key="1">
    <citation type="submission" date="2021-08" db="EMBL/GenBank/DDBJ databases">
        <authorList>
            <person name="Peeters C."/>
        </authorList>
    </citation>
    <scope>NUCLEOTIDE SEQUENCE [LARGE SCALE GENOMIC DNA]</scope>
    <source>
        <strain evidence="12 13">LMG 23992</strain>
    </source>
</reference>
<evidence type="ECO:0000256" key="1">
    <source>
        <dbReference type="ARBA" id="ARBA00004141"/>
    </source>
</evidence>
<dbReference type="Gene3D" id="1.20.1530.20">
    <property type="match status" value="1"/>
</dbReference>
<evidence type="ECO:0000256" key="2">
    <source>
        <dbReference type="ARBA" id="ARBA00005551"/>
    </source>
</evidence>
<keyword evidence="6 10" id="KW-1133">Transmembrane helix</keyword>
<keyword evidence="3" id="KW-0813">Transport</keyword>
<feature type="transmembrane region" description="Helical" evidence="10">
    <location>
        <begin position="112"/>
        <end position="133"/>
    </location>
</feature>
<dbReference type="PANTHER" id="PTHR46157:SF4">
    <property type="entry name" value="K(+) EFFLUX ANTIPORTER 3, CHLOROPLASTIC"/>
    <property type="match status" value="1"/>
</dbReference>
<keyword evidence="4" id="KW-0050">Antiport</keyword>
<evidence type="ECO:0000313" key="12">
    <source>
        <dbReference type="EMBL" id="CAG9183082.1"/>
    </source>
</evidence>
<dbReference type="RefSeq" id="WP_224082345.1">
    <property type="nucleotide sequence ID" value="NZ_CAJZAI010000019.1"/>
</dbReference>
<dbReference type="InterPro" id="IPR038770">
    <property type="entry name" value="Na+/solute_symporter_sf"/>
</dbReference>